<keyword evidence="13" id="KW-1185">Reference proteome</keyword>
<dbReference type="PROSITE" id="PS00609">
    <property type="entry name" value="GLYCOSYL_HYDROL_F32"/>
    <property type="match status" value="1"/>
</dbReference>
<keyword evidence="9" id="KW-0119">Carbohydrate metabolism</keyword>
<feature type="domain" description="Glycosyl hydrolase family 32 C-terminal" evidence="11">
    <location>
        <begin position="381"/>
        <end position="478"/>
    </location>
</feature>
<evidence type="ECO:0000256" key="2">
    <source>
        <dbReference type="ARBA" id="ARBA00009902"/>
    </source>
</evidence>
<accession>A0A366EDA4</accession>
<comment type="catalytic activity">
    <reaction evidence="8">
        <text>Hydrolysis of terminal non-reducing beta-D-fructofuranoside residues in beta-D-fructofuranosides.</text>
        <dbReference type="EC" id="3.2.1.26"/>
    </reaction>
</comment>
<comment type="subcellular location">
    <subcellularLocation>
        <location evidence="9">Cytoplasm</location>
    </subcellularLocation>
</comment>
<dbReference type="NCBIfam" id="TIGR01322">
    <property type="entry name" value="scrB_fam"/>
    <property type="match status" value="1"/>
</dbReference>
<dbReference type="GO" id="GO:0004564">
    <property type="term" value="F:beta-fructofuranosidase activity"/>
    <property type="evidence" value="ECO:0007669"/>
    <property type="project" value="UniProtKB-EC"/>
</dbReference>
<dbReference type="PANTHER" id="PTHR43101">
    <property type="entry name" value="BETA-FRUCTOSIDASE"/>
    <property type="match status" value="1"/>
</dbReference>
<comment type="similarity">
    <text evidence="2 8">Belongs to the glycosyl hydrolase 32 family.</text>
</comment>
<evidence type="ECO:0000259" key="11">
    <source>
        <dbReference type="Pfam" id="PF08244"/>
    </source>
</evidence>
<reference evidence="12 13" key="1">
    <citation type="submission" date="2018-06" db="EMBL/GenBank/DDBJ databases">
        <title>Genomic Encyclopedia of Type Strains, Phase IV (KMG-IV): sequencing the most valuable type-strain genomes for metagenomic binning, comparative biology and taxonomic classification.</title>
        <authorList>
            <person name="Goeker M."/>
        </authorList>
    </citation>
    <scope>NUCLEOTIDE SEQUENCE [LARGE SCALE GENOMIC DNA]</scope>
    <source>
        <strain evidence="12 13">DSM 15140</strain>
    </source>
</reference>
<dbReference type="STRING" id="200904.GCA_900168775_00421"/>
<dbReference type="GO" id="GO:0005985">
    <property type="term" value="P:sucrose metabolic process"/>
    <property type="evidence" value="ECO:0007669"/>
    <property type="project" value="UniProtKB-UniPathway"/>
</dbReference>
<dbReference type="UniPathway" id="UPA00238"/>
<keyword evidence="6 8" id="KW-0326">Glycosidase</keyword>
<dbReference type="Pfam" id="PF00251">
    <property type="entry name" value="Glyco_hydro_32N"/>
    <property type="match status" value="1"/>
</dbReference>
<evidence type="ECO:0000313" key="12">
    <source>
        <dbReference type="EMBL" id="RBP00384.1"/>
    </source>
</evidence>
<dbReference type="EMBL" id="QNRI01000002">
    <property type="protein sequence ID" value="RBP00384.1"/>
    <property type="molecule type" value="Genomic_DNA"/>
</dbReference>
<dbReference type="GO" id="GO:0005737">
    <property type="term" value="C:cytoplasm"/>
    <property type="evidence" value="ECO:0007669"/>
    <property type="project" value="UniProtKB-SubCell"/>
</dbReference>
<dbReference type="OrthoDB" id="9759709at2"/>
<dbReference type="InterPro" id="IPR023296">
    <property type="entry name" value="Glyco_hydro_beta-prop_sf"/>
</dbReference>
<dbReference type="InterPro" id="IPR018053">
    <property type="entry name" value="Glyco_hydro_32_AS"/>
</dbReference>
<dbReference type="InterPro" id="IPR013148">
    <property type="entry name" value="Glyco_hydro_32_N"/>
</dbReference>
<evidence type="ECO:0000256" key="8">
    <source>
        <dbReference type="RuleBase" id="RU362110"/>
    </source>
</evidence>
<sequence length="485" mass="56721">MLHKDDQLLKEQANEQIREHGSLVQRDPYRLHYHVMPPVGLLNDPNGLVYFNQLYHLFFQWNPFQTDHGSKFWAHMTSKDLIHWEWQPIALAPSDPFDKNGCYSGSAIVHENKLYLFYTGNVRDQAGNRESNQCLAISEDGITFEKKGPLFTVPEGYTPHFRDPKVWKENDMWYLVIGAQTEHLQGRALLYKSQNITEWQLVGEISDKEKPLTDFGYMWECPDLLLFDNQDVLLFSPQGIEPQAYQYHNIYQTGYLSGVLDRQTANFNHQEFIELDNGFDFYAPQTTVDGQGRRIMFGWMGLPETDEAFHPTKDYRWIHAMTIPRELTLKQGILYQQPVKELTQLRKELLLNQQQKLVDEVVTLHEIHHDALEFIFQVHAFKGKSLEVSFSEHTKLVFNKEMQTLTLHRNSIKSYQSEARTTDLQELTELRVYLDASSIEVFVNQGEKVFSARLFDAIPYHELTLQVNGTLDYHLQAWSLKNVMK</sequence>
<evidence type="ECO:0000256" key="9">
    <source>
        <dbReference type="RuleBase" id="RU365015"/>
    </source>
</evidence>
<dbReference type="InterPro" id="IPR006232">
    <property type="entry name" value="Suc6P_hydrolase"/>
</dbReference>
<comment type="pathway">
    <text evidence="1 9">Glycan biosynthesis; sucrose metabolism.</text>
</comment>
<dbReference type="SMART" id="SM00640">
    <property type="entry name" value="Glyco_32"/>
    <property type="match status" value="1"/>
</dbReference>
<feature type="domain" description="Glycosyl hydrolase family 32 N-terminal" evidence="10">
    <location>
        <begin position="34"/>
        <end position="338"/>
    </location>
</feature>
<dbReference type="CDD" id="cd18623">
    <property type="entry name" value="GH32_ScrB-like"/>
    <property type="match status" value="1"/>
</dbReference>
<dbReference type="SUPFAM" id="SSF75005">
    <property type="entry name" value="Arabinanase/levansucrase/invertase"/>
    <property type="match status" value="1"/>
</dbReference>
<evidence type="ECO:0000256" key="1">
    <source>
        <dbReference type="ARBA" id="ARBA00004914"/>
    </source>
</evidence>
<comment type="caution">
    <text evidence="12">The sequence shown here is derived from an EMBL/GenBank/DDBJ whole genome shotgun (WGS) entry which is preliminary data.</text>
</comment>
<dbReference type="InterPro" id="IPR013189">
    <property type="entry name" value="Glyco_hydro_32_C"/>
</dbReference>
<protein>
    <recommendedName>
        <fullName evidence="4 8">Sucrose-6-phosphate hydrolase</fullName>
        <ecNumber evidence="3 8">3.2.1.26</ecNumber>
    </recommendedName>
    <alternativeName>
        <fullName evidence="7 9">Invertase</fullName>
    </alternativeName>
</protein>
<evidence type="ECO:0000256" key="7">
    <source>
        <dbReference type="ARBA" id="ARBA00033367"/>
    </source>
</evidence>
<dbReference type="Pfam" id="PF08244">
    <property type="entry name" value="Glyco_hydro_32C"/>
    <property type="match status" value="1"/>
</dbReference>
<dbReference type="InterPro" id="IPR013320">
    <property type="entry name" value="ConA-like_dom_sf"/>
</dbReference>
<evidence type="ECO:0000256" key="6">
    <source>
        <dbReference type="ARBA" id="ARBA00023295"/>
    </source>
</evidence>
<dbReference type="Proteomes" id="UP000252254">
    <property type="component" value="Unassembled WGS sequence"/>
</dbReference>
<name>A0A366EDA4_9BACI</name>
<dbReference type="SUPFAM" id="SSF49899">
    <property type="entry name" value="Concanavalin A-like lectins/glucanases"/>
    <property type="match status" value="1"/>
</dbReference>
<evidence type="ECO:0000259" key="10">
    <source>
        <dbReference type="Pfam" id="PF00251"/>
    </source>
</evidence>
<keyword evidence="9" id="KW-0963">Cytoplasm</keyword>
<dbReference type="Gene3D" id="2.115.10.20">
    <property type="entry name" value="Glycosyl hydrolase domain, family 43"/>
    <property type="match status" value="1"/>
</dbReference>
<dbReference type="EC" id="3.2.1.26" evidence="3 8"/>
<dbReference type="InterPro" id="IPR001362">
    <property type="entry name" value="Glyco_hydro_32"/>
</dbReference>
<dbReference type="RefSeq" id="WP_113867066.1">
    <property type="nucleotide sequence ID" value="NZ_BAABQN010000002.1"/>
</dbReference>
<keyword evidence="5 8" id="KW-0378">Hydrolase</keyword>
<dbReference type="PANTHER" id="PTHR43101:SF1">
    <property type="entry name" value="BETA-FRUCTOSIDASE"/>
    <property type="match status" value="1"/>
</dbReference>
<dbReference type="InterPro" id="IPR051214">
    <property type="entry name" value="GH32_Enzymes"/>
</dbReference>
<evidence type="ECO:0000256" key="4">
    <source>
        <dbReference type="ARBA" id="ARBA00019623"/>
    </source>
</evidence>
<gene>
    <name evidence="12" type="ORF">DES48_102145</name>
</gene>
<proteinExistence type="inferred from homology"/>
<evidence type="ECO:0000313" key="13">
    <source>
        <dbReference type="Proteomes" id="UP000252254"/>
    </source>
</evidence>
<comment type="function">
    <text evidence="9">Enables the bacterium to metabolize sucrose as a sole carbon source.</text>
</comment>
<organism evidence="12 13">
    <name type="scientific">Paraliobacillus ryukyuensis</name>
    <dbReference type="NCBI Taxonomy" id="200904"/>
    <lineage>
        <taxon>Bacteria</taxon>
        <taxon>Bacillati</taxon>
        <taxon>Bacillota</taxon>
        <taxon>Bacilli</taxon>
        <taxon>Bacillales</taxon>
        <taxon>Bacillaceae</taxon>
        <taxon>Paraliobacillus</taxon>
    </lineage>
</organism>
<evidence type="ECO:0000256" key="3">
    <source>
        <dbReference type="ARBA" id="ARBA00012758"/>
    </source>
</evidence>
<dbReference type="AlphaFoldDB" id="A0A366EDA4"/>
<dbReference type="Gene3D" id="2.60.120.560">
    <property type="entry name" value="Exo-inulinase, domain 1"/>
    <property type="match status" value="1"/>
</dbReference>
<evidence type="ECO:0000256" key="5">
    <source>
        <dbReference type="ARBA" id="ARBA00022801"/>
    </source>
</evidence>